<evidence type="ECO:0000256" key="4">
    <source>
        <dbReference type="ARBA" id="ARBA00023268"/>
    </source>
</evidence>
<dbReference type="SUPFAM" id="SSF55048">
    <property type="entry name" value="Probable ACP-binding domain of malonyl-CoA ACP transacylase"/>
    <property type="match status" value="2"/>
</dbReference>
<name>A0A7W8EKI1_9ACTN</name>
<dbReference type="InterPro" id="IPR016036">
    <property type="entry name" value="Malonyl_transacylase_ACP-bd"/>
</dbReference>
<evidence type="ECO:0000313" key="11">
    <source>
        <dbReference type="Proteomes" id="UP000568380"/>
    </source>
</evidence>
<keyword evidence="3 10" id="KW-0808">Transferase</keyword>
<feature type="active site" description="Proton donor; for dehydratase activity" evidence="6">
    <location>
        <position position="1114"/>
    </location>
</feature>
<dbReference type="SMART" id="SM00822">
    <property type="entry name" value="PKS_KR"/>
    <property type="match status" value="1"/>
</dbReference>
<dbReference type="InterPro" id="IPR049552">
    <property type="entry name" value="PKS_DH_N"/>
</dbReference>
<feature type="region of interest" description="N-terminal hotdog fold" evidence="6">
    <location>
        <begin position="918"/>
        <end position="1038"/>
    </location>
</feature>
<keyword evidence="1" id="KW-0596">Phosphopantetheine</keyword>
<dbReference type="Pfam" id="PF08659">
    <property type="entry name" value="KR"/>
    <property type="match status" value="1"/>
</dbReference>
<dbReference type="Gene3D" id="3.40.366.10">
    <property type="entry name" value="Malonyl-Coenzyme A Acyl Carrier Protein, domain 2"/>
    <property type="match status" value="2"/>
</dbReference>
<dbReference type="CDD" id="cd08956">
    <property type="entry name" value="KR_3_FAS_SDR_x"/>
    <property type="match status" value="1"/>
</dbReference>
<dbReference type="Pfam" id="PF16197">
    <property type="entry name" value="KAsynt_C_assoc"/>
    <property type="match status" value="2"/>
</dbReference>
<dbReference type="PANTHER" id="PTHR43775">
    <property type="entry name" value="FATTY ACID SYNTHASE"/>
    <property type="match status" value="1"/>
</dbReference>
<dbReference type="PROSITE" id="PS52019">
    <property type="entry name" value="PKS_MFAS_DH"/>
    <property type="match status" value="1"/>
</dbReference>
<dbReference type="RefSeq" id="WP_184969495.1">
    <property type="nucleotide sequence ID" value="NZ_JACHIN010000011.1"/>
</dbReference>
<evidence type="ECO:0000256" key="1">
    <source>
        <dbReference type="ARBA" id="ARBA00022450"/>
    </source>
</evidence>
<feature type="domain" description="Ketosynthase family 3 (KS3)" evidence="8">
    <location>
        <begin position="1691"/>
        <end position="2117"/>
    </location>
</feature>
<dbReference type="PANTHER" id="PTHR43775:SF51">
    <property type="entry name" value="INACTIVE PHENOLPHTHIOCEROL SYNTHESIS POLYKETIDE SYNTHASE TYPE I PKS1-RELATED"/>
    <property type="match status" value="1"/>
</dbReference>
<evidence type="ECO:0000259" key="8">
    <source>
        <dbReference type="PROSITE" id="PS52004"/>
    </source>
</evidence>
<feature type="domain" description="PKS/mFAS DH" evidence="9">
    <location>
        <begin position="918"/>
        <end position="1190"/>
    </location>
</feature>
<dbReference type="FunFam" id="1.10.1200.10:FF:000007">
    <property type="entry name" value="Probable polyketide synthase pks17"/>
    <property type="match status" value="2"/>
</dbReference>
<dbReference type="GO" id="GO:0031177">
    <property type="term" value="F:phosphopantetheine binding"/>
    <property type="evidence" value="ECO:0007669"/>
    <property type="project" value="InterPro"/>
</dbReference>
<dbReference type="Pfam" id="PF21089">
    <property type="entry name" value="PKS_DH_N"/>
    <property type="match status" value="1"/>
</dbReference>
<dbReference type="Pfam" id="PF00698">
    <property type="entry name" value="Acyl_transf_1"/>
    <property type="match status" value="2"/>
</dbReference>
<dbReference type="Gene3D" id="3.30.70.3290">
    <property type="match status" value="2"/>
</dbReference>
<dbReference type="SUPFAM" id="SSF47336">
    <property type="entry name" value="ACP-like"/>
    <property type="match status" value="2"/>
</dbReference>
<dbReference type="InterPro" id="IPR049900">
    <property type="entry name" value="PKS_mFAS_DH"/>
</dbReference>
<accession>A0A7W8EKI1</accession>
<dbReference type="InterPro" id="IPR049551">
    <property type="entry name" value="PKS_DH_C"/>
</dbReference>
<dbReference type="InterPro" id="IPR020806">
    <property type="entry name" value="PKS_PP-bd"/>
</dbReference>
<dbReference type="PROSITE" id="PS52004">
    <property type="entry name" value="KS3_2"/>
    <property type="match status" value="2"/>
</dbReference>
<dbReference type="GO" id="GO:0006633">
    <property type="term" value="P:fatty acid biosynthetic process"/>
    <property type="evidence" value="ECO:0007669"/>
    <property type="project" value="InterPro"/>
</dbReference>
<dbReference type="GO" id="GO:0004315">
    <property type="term" value="F:3-oxoacyl-[acyl-carrier-protein] synthase activity"/>
    <property type="evidence" value="ECO:0007669"/>
    <property type="project" value="InterPro"/>
</dbReference>
<feature type="domain" description="Carrier" evidence="7">
    <location>
        <begin position="1595"/>
        <end position="1672"/>
    </location>
</feature>
<dbReference type="SUPFAM" id="SSF51735">
    <property type="entry name" value="NAD(P)-binding Rossmann-fold domains"/>
    <property type="match status" value="2"/>
</dbReference>
<dbReference type="SMART" id="SM00826">
    <property type="entry name" value="PKS_DH"/>
    <property type="match status" value="1"/>
</dbReference>
<dbReference type="PROSITE" id="PS00606">
    <property type="entry name" value="KS3_1"/>
    <property type="match status" value="2"/>
</dbReference>
<sequence length="2735" mass="286737">MSEDQIKQLLLRVTTELQDTRRQLQRVRDDKTEPIAVVAMSCRFPGGVQSPEDLWRLVADERDAIAPFPDDRGWDLERLFHPDPDRRGTSTTGYGGFLDGAADFDAEFFGISAREALATDPQHRLLLETAWEAFERAGIDVTTLKGSRTGVFAGMNGQDYAAGAGEVPPAVDGFLIVGTAASVASGRIAYTFGFEGPAVTVDTACSSSLVALHLAAQSLRAGECDLALAGGVTVMTSPFGFVEFSRQRGLAADGRIKAFADAADGTGWAEGGGFLLLERLSEAVRNGHQVLAVVKGSAVNQDGASNGLTAPNGPAQRRVIRQALSAAGLSAAEVDLVEAHGTGTTLGDPIEAHALLATYGQGRPHGRPLWLGSVKSNIGHTQAAAGLAGVIKAVEAIRHGVLPRTLHVDAPTTHVDWSAGAVRVLTEARPWPDGTRRAGVSSFGISGTNAHVILEQPPAAPDLLDVTGEPGEGRVVPWAVSGRTEAGLRAQAARLAAFAAGAAAPGPFDLGFSLAAGRARLPERAVVVADTRESLVAGLSSLAAGEPSARVIRGGAGGGLAFLFTGQGSQRAGMGRELHARFPVFAEAFEAAAAALDTHLRGPSVREVVFGGLGLLDQTVYTQAGLFALQVALFRLFESWGVRPDFVAGHSIGELAAAHVAGLWSAADAAAVVAARGRLMQELPPGGAMFAIEAAEREITLPPGVSLAAVNGPASVVISGEEEPAAALAAEFAALGRRTRRLTVSHAFHSARMEPMLDAYREVLADVGFSAPRIPLISTLTGRAATQDELSDPGYWVRQVRAPVRFADAVTTLEQQGATTYLELGPDAVLTALARESLTIEAPLLASALRKDRPEETSVVTALAHAHIHGSPVDWPAFFPGARRADLPTYAFQRQRHWLETRPAAADPGRLGLDSPDHPLLGGLAEHAETDAVLLTGSLSARSHPWLADHVIAGTVLVPGTAFVELAVRAGEQVGAPVVDELVIETPMTLDGAAYVRVGVEPPDGTGARAVTVHSRPAEGAHWTRHATGRLLPEVSEQGQEAGSLELWPPVGAVAVDVADLYDTLARTGLHYGPAFQGTGAAWRHGESLLAEVALAPDEREEAARFGLHPALLDAALHLAAYETLPEEGNRLPFAWRGVRLHAAGSAAARVRLTPTAPEEWRVEVYDTEGAPVLTVEALRLRVAKPAARPEGLYSVAWRETPATAHDGELTVITATPGSEPDEAARHVLAELTAELDGTARLVVLTHRAVAAVPEDEVEPSAAAVWGLVRSAQAEHPGRIVLIDGEATAHEARALAGGEGQIAVRAGRPLTPRLTTRTGSGATRPLNPEGTILITGGTGTLGTLLARHLLTTYNARRVLLLSRRGDQAPGAAQLREEWGERVDIRAGDVADRAFLRELIEGLPAAHPLTAVLHTAGVTDDGVLSALTPDRLRTVFRPKAEGARHLHELTQDLDLAWFVLFSSVAGVLGNAGQAGYSAANAYLDGLAEHRHAAGLPALSLAWGLWEGGSGITARLGALDRARLARGGILPLGERAGLELFDAALGAGLPVVVPAALDARAVPDGAGVSPLLRELVRPARRTARRAGGPTAARPAARVEEDLLALVRAQAAAVLGTEPEQIPVRRAFTDLGLDSLTALELRNRLNEATGLRLPATLTFDHPTPRAVADHLRAELHGDTGQAETVRAPAPATDDDAIAIVGMACRLPGGVRSPEDLWRLVAEGGDAVSEFPDNRGWDVETLFDPDPARPGTSYTRHGGFLHDAADFDAEFFGISPREALATDPQQRLLLEATWEAFEHAGIDPAGLRGSRTGVFAGVMYHDYQPRVGEAPVPLEGFLANGNAGSVASGRIAYTFGFEGPAVTVDTACSSSLVALHLAVQSLRTGESDLALAGGVAVMATPTVFVEFSRQRGLAPDGRCKAYAASADGTGWAEGVGLLLVERLADARRLGHKVLAVVRGTAVNQDGASNGLTAPSGPSQQRVIRQALAASGLEPSQVDVVEGHGTGTTLGDPIEAQAILATYGRDREHGRPLWLGSLKSNLGHTQAAAGAAAVIKMVQAIRHGVLPKTLHVDEPSPHVDWSAGAVELLTEARPWPETDAPRRAGISSFGVSGTNAHAIIEQAREESPSEVEPSDGIVPWPVSARSPGALRGQGERLAAFLAEHPGAPARDVGLALAATRAAHEHRAVLLPDESGGHERALAALSEGTSSSRVVRGVADAEGKVVFVFPGQGSQWAGMAVELLESAPVFAERFAACERALEPYVEWSPSGVLRGVPGAPDPERVDVVQPLLWAVMVALAALWESYGVRPDAVVGHSQGEIAAACVAGNLSIEDAALVVALRSRAITGLAGSGAMASIALPPGQVAVREGRVAIAAVNGPAQVVISGDPEEVAALVAGHKADGARARLIPVDYASHSPHVERIRTGLLDALAPVEPRAGRIPLYSTVTAGWIGDAPMDAGYWYANLREPVRFEEAVRGLSEQGHQVFIEISPHSVLTSGIQETLAGAVVAGTLRRDEGGLDRFLTSLAEVHVRGVQVDWTPCFPGARPAELPTYAFQRRSYWLDVAAPAQGRADSLTPEPSAPDRSLATLSGADLDAALTELVRVETAVVLGHEEPDAIELHKAFRDLGLDSLTAVDLRNRLGVAADLSLPATLIFDYPTPGAVAGYLRDELSASVEAVRFPSAFASLDYLEAALSSGAGEPGLLDRMRRLLDQWGSAVPGVDLDTATDEELFRLLDHDSL</sequence>
<dbReference type="InterPro" id="IPR055123">
    <property type="entry name" value="SpnB-like_Rossmann"/>
</dbReference>
<dbReference type="SMART" id="SM00823">
    <property type="entry name" value="PKS_PP"/>
    <property type="match status" value="2"/>
</dbReference>
<organism evidence="10 11">
    <name type="scientific">Nonomuraea endophytica</name>
    <dbReference type="NCBI Taxonomy" id="714136"/>
    <lineage>
        <taxon>Bacteria</taxon>
        <taxon>Bacillati</taxon>
        <taxon>Actinomycetota</taxon>
        <taxon>Actinomycetes</taxon>
        <taxon>Streptosporangiales</taxon>
        <taxon>Streptosporangiaceae</taxon>
        <taxon>Nonomuraea</taxon>
    </lineage>
</organism>
<dbReference type="SUPFAM" id="SSF52151">
    <property type="entry name" value="FabD/lysophospholipase-like"/>
    <property type="match status" value="2"/>
</dbReference>
<dbReference type="InterPro" id="IPR020807">
    <property type="entry name" value="PKS_DH"/>
</dbReference>
<protein>
    <submittedName>
        <fullName evidence="10">Acyl transferase domain-containing protein/aryl carrier-like protein</fullName>
    </submittedName>
</protein>
<dbReference type="Pfam" id="PF22953">
    <property type="entry name" value="SpnB_Rossmann"/>
    <property type="match status" value="1"/>
</dbReference>
<feature type="domain" description="Ketosynthase family 3 (KS3)" evidence="8">
    <location>
        <begin position="32"/>
        <end position="456"/>
    </location>
</feature>
<dbReference type="Pfam" id="PF14765">
    <property type="entry name" value="PS-DH"/>
    <property type="match status" value="1"/>
</dbReference>
<dbReference type="FunFam" id="3.40.47.10:FF:000019">
    <property type="entry name" value="Polyketide synthase type I"/>
    <property type="match status" value="2"/>
</dbReference>
<dbReference type="InterPro" id="IPR020841">
    <property type="entry name" value="PKS_Beta-ketoAc_synthase_dom"/>
</dbReference>
<dbReference type="InterPro" id="IPR036291">
    <property type="entry name" value="NAD(P)-bd_dom_sf"/>
</dbReference>
<dbReference type="SMART" id="SM00825">
    <property type="entry name" value="PKS_KS"/>
    <property type="match status" value="2"/>
</dbReference>
<dbReference type="Pfam" id="PF00550">
    <property type="entry name" value="PP-binding"/>
    <property type="match status" value="2"/>
</dbReference>
<proteinExistence type="predicted"/>
<dbReference type="InterPro" id="IPR036736">
    <property type="entry name" value="ACP-like_sf"/>
</dbReference>
<dbReference type="SMART" id="SM01294">
    <property type="entry name" value="PKS_PP_betabranch"/>
    <property type="match status" value="2"/>
</dbReference>
<keyword evidence="4" id="KW-0511">Multifunctional enzyme</keyword>
<dbReference type="InterPro" id="IPR032821">
    <property type="entry name" value="PKS_assoc"/>
</dbReference>
<dbReference type="InterPro" id="IPR016039">
    <property type="entry name" value="Thiolase-like"/>
</dbReference>
<dbReference type="Pfam" id="PF00109">
    <property type="entry name" value="ketoacyl-synt"/>
    <property type="match status" value="2"/>
</dbReference>
<dbReference type="CDD" id="cd00833">
    <property type="entry name" value="PKS"/>
    <property type="match status" value="2"/>
</dbReference>
<dbReference type="Pfam" id="PF02801">
    <property type="entry name" value="Ketoacyl-synt_C"/>
    <property type="match status" value="2"/>
</dbReference>
<dbReference type="Gene3D" id="1.10.1200.10">
    <property type="entry name" value="ACP-like"/>
    <property type="match status" value="2"/>
</dbReference>
<dbReference type="InterPro" id="IPR050091">
    <property type="entry name" value="PKS_NRPS_Biosynth_Enz"/>
</dbReference>
<evidence type="ECO:0000259" key="7">
    <source>
        <dbReference type="PROSITE" id="PS50075"/>
    </source>
</evidence>
<dbReference type="InterPro" id="IPR013968">
    <property type="entry name" value="PKS_KR"/>
</dbReference>
<dbReference type="InterPro" id="IPR014043">
    <property type="entry name" value="Acyl_transferase_dom"/>
</dbReference>
<evidence type="ECO:0000256" key="5">
    <source>
        <dbReference type="ARBA" id="ARBA00023315"/>
    </source>
</evidence>
<evidence type="ECO:0000256" key="6">
    <source>
        <dbReference type="PROSITE-ProRule" id="PRU01363"/>
    </source>
</evidence>
<dbReference type="Proteomes" id="UP000568380">
    <property type="component" value="Unassembled WGS sequence"/>
</dbReference>
<dbReference type="PROSITE" id="PS50075">
    <property type="entry name" value="CARRIER"/>
    <property type="match status" value="2"/>
</dbReference>
<dbReference type="Gene3D" id="3.40.50.720">
    <property type="entry name" value="NAD(P)-binding Rossmann-like Domain"/>
    <property type="match status" value="1"/>
</dbReference>
<dbReference type="InterPro" id="IPR057326">
    <property type="entry name" value="KR_dom"/>
</dbReference>
<dbReference type="InterPro" id="IPR006162">
    <property type="entry name" value="Ppantetheine_attach_site"/>
</dbReference>
<comment type="caution">
    <text evidence="10">The sequence shown here is derived from an EMBL/GenBank/DDBJ whole genome shotgun (WGS) entry which is preliminary data.</text>
</comment>
<feature type="active site" description="Proton acceptor; for dehydratase activity" evidence="6">
    <location>
        <position position="950"/>
    </location>
</feature>
<reference evidence="10 11" key="1">
    <citation type="submission" date="2020-08" db="EMBL/GenBank/DDBJ databases">
        <title>Genomic Encyclopedia of Type Strains, Phase IV (KMG-IV): sequencing the most valuable type-strain genomes for metagenomic binning, comparative biology and taxonomic classification.</title>
        <authorList>
            <person name="Goeker M."/>
        </authorList>
    </citation>
    <scope>NUCLEOTIDE SEQUENCE [LARGE SCALE GENOMIC DNA]</scope>
    <source>
        <strain evidence="10 11">DSM 45385</strain>
    </source>
</reference>
<dbReference type="Gene3D" id="3.40.47.10">
    <property type="match status" value="2"/>
</dbReference>
<feature type="region of interest" description="C-terminal hotdog fold" evidence="6">
    <location>
        <begin position="1053"/>
        <end position="1190"/>
    </location>
</feature>
<keyword evidence="11" id="KW-1185">Reference proteome</keyword>
<evidence type="ECO:0000256" key="3">
    <source>
        <dbReference type="ARBA" id="ARBA00022679"/>
    </source>
</evidence>
<dbReference type="GO" id="GO:0004312">
    <property type="term" value="F:fatty acid synthase activity"/>
    <property type="evidence" value="ECO:0007669"/>
    <property type="project" value="TreeGrafter"/>
</dbReference>
<dbReference type="InterPro" id="IPR042104">
    <property type="entry name" value="PKS_dehydratase_sf"/>
</dbReference>
<dbReference type="InterPro" id="IPR009081">
    <property type="entry name" value="PP-bd_ACP"/>
</dbReference>
<feature type="domain" description="Carrier" evidence="7">
    <location>
        <begin position="2591"/>
        <end position="2666"/>
    </location>
</feature>
<evidence type="ECO:0000256" key="2">
    <source>
        <dbReference type="ARBA" id="ARBA00022553"/>
    </source>
</evidence>
<dbReference type="Gene3D" id="3.10.129.110">
    <property type="entry name" value="Polyketide synthase dehydratase"/>
    <property type="match status" value="1"/>
</dbReference>
<dbReference type="PROSITE" id="PS00012">
    <property type="entry name" value="PHOSPHOPANTETHEINE"/>
    <property type="match status" value="2"/>
</dbReference>
<dbReference type="SUPFAM" id="SSF53901">
    <property type="entry name" value="Thiolase-like"/>
    <property type="match status" value="2"/>
</dbReference>
<evidence type="ECO:0000313" key="10">
    <source>
        <dbReference type="EMBL" id="MBB5081837.1"/>
    </source>
</evidence>
<dbReference type="InterPro" id="IPR016035">
    <property type="entry name" value="Acyl_Trfase/lysoPLipase"/>
</dbReference>
<gene>
    <name evidence="10" type="ORF">HNR40_007332</name>
</gene>
<dbReference type="SMART" id="SM00827">
    <property type="entry name" value="PKS_AT"/>
    <property type="match status" value="2"/>
</dbReference>
<dbReference type="EMBL" id="JACHIN010000011">
    <property type="protein sequence ID" value="MBB5081837.1"/>
    <property type="molecule type" value="Genomic_DNA"/>
</dbReference>
<keyword evidence="5" id="KW-0012">Acyltransferase</keyword>
<dbReference type="FunFam" id="3.40.366.10:FF:000002">
    <property type="entry name" value="Probable polyketide synthase 2"/>
    <property type="match status" value="2"/>
</dbReference>
<dbReference type="InterPro" id="IPR001227">
    <property type="entry name" value="Ac_transferase_dom_sf"/>
</dbReference>
<dbReference type="InterPro" id="IPR014031">
    <property type="entry name" value="Ketoacyl_synth_C"/>
</dbReference>
<evidence type="ECO:0000259" key="9">
    <source>
        <dbReference type="PROSITE" id="PS52019"/>
    </source>
</evidence>
<keyword evidence="2" id="KW-0597">Phosphoprotein</keyword>
<dbReference type="InterPro" id="IPR018201">
    <property type="entry name" value="Ketoacyl_synth_AS"/>
</dbReference>
<dbReference type="InterPro" id="IPR014030">
    <property type="entry name" value="Ketoacyl_synth_N"/>
</dbReference>